<organism evidence="1 2">
    <name type="scientific">Gallibacterium anatis 4895</name>
    <dbReference type="NCBI Taxonomy" id="1396510"/>
    <lineage>
        <taxon>Bacteria</taxon>
        <taxon>Pseudomonadati</taxon>
        <taxon>Pseudomonadota</taxon>
        <taxon>Gammaproteobacteria</taxon>
        <taxon>Pasteurellales</taxon>
        <taxon>Pasteurellaceae</taxon>
        <taxon>Gallibacterium</taxon>
    </lineage>
</organism>
<dbReference type="EMBL" id="JPJQ01000037">
    <property type="protein sequence ID" value="KGQ61072.1"/>
    <property type="molecule type" value="Genomic_DNA"/>
</dbReference>
<dbReference type="RefSeq" id="WP_039163898.1">
    <property type="nucleotide sequence ID" value="NZ_JPJQ01000037.1"/>
</dbReference>
<evidence type="ECO:0000313" key="1">
    <source>
        <dbReference type="EMBL" id="KGQ61072.1"/>
    </source>
</evidence>
<sequence>MKPITKQDIIEQLAEAMSTIEQSIWLLNDDDIKNANKLLDAGMITAARAAQRLKLLASN</sequence>
<evidence type="ECO:0000313" key="2">
    <source>
        <dbReference type="Proteomes" id="UP000030554"/>
    </source>
</evidence>
<comment type="caution">
    <text evidence="1">The sequence shown here is derived from an EMBL/GenBank/DDBJ whole genome shotgun (WGS) entry which is preliminary data.</text>
</comment>
<accession>A0A0A3A022</accession>
<name>A0A0A3A022_9PAST</name>
<dbReference type="Proteomes" id="UP000030554">
    <property type="component" value="Unassembled WGS sequence"/>
</dbReference>
<protein>
    <submittedName>
        <fullName evidence="1">Uncharacterized protein</fullName>
    </submittedName>
</protein>
<proteinExistence type="predicted"/>
<reference evidence="1 2" key="1">
    <citation type="submission" date="2014-07" db="EMBL/GenBank/DDBJ databases">
        <title>Chaperone-usher fimbriae in a diverse selection of Gallibacterium genomes.</title>
        <authorList>
            <person name="Kudirkiene E."/>
            <person name="Bager R.J."/>
            <person name="Johnson T.J."/>
            <person name="Bojesen A.M."/>
        </authorList>
    </citation>
    <scope>NUCLEOTIDE SEQUENCE [LARGE SCALE GENOMIC DNA]</scope>
    <source>
        <strain evidence="1 2">4895</strain>
    </source>
</reference>
<dbReference type="AlphaFoldDB" id="A0A0A3A022"/>
<gene>
    <name evidence="1" type="ORF">IO48_08225</name>
</gene>